<reference evidence="2 3" key="1">
    <citation type="submission" date="2018-02" db="EMBL/GenBank/DDBJ databases">
        <title>Lelliotia aquatilis sp. nov., isolated from drinking water.</title>
        <authorList>
            <person name="Kaempfer P."/>
            <person name="Glaeser S."/>
            <person name="Exner M."/>
            <person name="Doijad S."/>
            <person name="Chakraborty T."/>
        </authorList>
    </citation>
    <scope>NUCLEOTIDE SEQUENCE [LARGE SCALE GENOMIC DNA]</scope>
    <source>
        <strain evidence="2 3">6331-17</strain>
    </source>
</reference>
<sequence length="456" mass="49338">MTLIHDAVNSAKDSLFGPSGDSWKWQEHLHKATFRDVPFAVEGGEGSFGRRQAVHEYPYRDQAWVEDLGRSTRRITLNGFLVQSSRLYTAPDVMTQRDSLIAACETGSAGTLVHPTLGELTVSVPDGGLKITESLAGGTFSFTLTVIESGLRVFAITSSTDAASTVQTSWLSVAAEAASTFIGEIHGTLNYFNGTLKTLQNTADFWIRSVTSTMQSASNLGNSLHNVFSPDRYGRYNHGSFSASSPSAEVQKSMASTVQHTMAVQRSLSALSEDYTPESYAHDVLNVVNGLQLVIPSPADRVQALQILSGFTDPQWYPPGGETQVSDITVRYMTILTAGAMAAAAALVPLRSYDDAMTLLMNVSDTLDNAMLAAGDSGEDSLYEALMILRTNTISLLQTRGANLAPVVVQHFNATLPALYLANRLYQDAGRTDELTDRARPVHPAFMPRTLKVLSE</sequence>
<proteinExistence type="predicted"/>
<accession>A0ABX5A4P6</accession>
<feature type="domain" description="DNA circulation N-terminal" evidence="1">
    <location>
        <begin position="29"/>
        <end position="122"/>
    </location>
</feature>
<dbReference type="InterPro" id="IPR009826">
    <property type="entry name" value="DNA_circ_N"/>
</dbReference>
<gene>
    <name evidence="2" type="ORF">C3712_07345</name>
</gene>
<evidence type="ECO:0000259" key="1">
    <source>
        <dbReference type="Pfam" id="PF07157"/>
    </source>
</evidence>
<comment type="caution">
    <text evidence="2">The sequence shown here is derived from an EMBL/GenBank/DDBJ whole genome shotgun (WGS) entry which is preliminary data.</text>
</comment>
<dbReference type="InterPro" id="IPR052399">
    <property type="entry name" value="Phage_Baseplate_Assmbl_Protein"/>
</dbReference>
<dbReference type="EMBL" id="PQVW01000004">
    <property type="protein sequence ID" value="POZ24025.1"/>
    <property type="molecule type" value="Genomic_DNA"/>
</dbReference>
<dbReference type="Pfam" id="PF07157">
    <property type="entry name" value="DNA_circ_N"/>
    <property type="match status" value="1"/>
</dbReference>
<organism evidence="2 3">
    <name type="scientific">Lelliottia aquatilis</name>
    <dbReference type="NCBI Taxonomy" id="2080838"/>
    <lineage>
        <taxon>Bacteria</taxon>
        <taxon>Pseudomonadati</taxon>
        <taxon>Pseudomonadota</taxon>
        <taxon>Gammaproteobacteria</taxon>
        <taxon>Enterobacterales</taxon>
        <taxon>Enterobacteriaceae</taxon>
        <taxon>Lelliottia</taxon>
    </lineage>
</organism>
<dbReference type="RefSeq" id="WP_103948634.1">
    <property type="nucleotide sequence ID" value="NZ_PQVT01000004.1"/>
</dbReference>
<evidence type="ECO:0000313" key="3">
    <source>
        <dbReference type="Proteomes" id="UP000237025"/>
    </source>
</evidence>
<keyword evidence="3" id="KW-1185">Reference proteome</keyword>
<dbReference type="PANTHER" id="PTHR37829">
    <property type="entry name" value="PHAGE-LIKE ELEMENT PBSX PROTEIN XKDT"/>
    <property type="match status" value="1"/>
</dbReference>
<name>A0ABX5A4P6_9ENTR</name>
<evidence type="ECO:0000313" key="2">
    <source>
        <dbReference type="EMBL" id="POZ24025.1"/>
    </source>
</evidence>
<dbReference type="PANTHER" id="PTHR37829:SF3">
    <property type="entry name" value="PROTEIN JAYE-RELATED"/>
    <property type="match status" value="1"/>
</dbReference>
<protein>
    <recommendedName>
        <fullName evidence="1">DNA circulation N-terminal domain-containing protein</fullName>
    </recommendedName>
</protein>
<dbReference type="Proteomes" id="UP000237025">
    <property type="component" value="Unassembled WGS sequence"/>
</dbReference>